<dbReference type="InterPro" id="IPR015422">
    <property type="entry name" value="PyrdxlP-dep_Trfase_small"/>
</dbReference>
<evidence type="ECO:0000256" key="12">
    <source>
        <dbReference type="RuleBase" id="RU004505"/>
    </source>
</evidence>
<dbReference type="GO" id="GO:0005737">
    <property type="term" value="C:cytoplasm"/>
    <property type="evidence" value="ECO:0007669"/>
    <property type="project" value="TreeGrafter"/>
</dbReference>
<dbReference type="Gene3D" id="3.90.1150.10">
    <property type="entry name" value="Aspartate Aminotransferase, domain 1"/>
    <property type="match status" value="1"/>
</dbReference>
<dbReference type="NCBIfam" id="NF003764">
    <property type="entry name" value="PRK05355.1"/>
    <property type="match status" value="1"/>
</dbReference>
<keyword evidence="6 12" id="KW-0808">Transferase</keyword>
<dbReference type="Gene3D" id="3.40.640.10">
    <property type="entry name" value="Type I PLP-dependent aspartate aminotransferase-like (Major domain)"/>
    <property type="match status" value="1"/>
</dbReference>
<reference evidence="15" key="1">
    <citation type="submission" date="2015-10" db="EMBL/GenBank/DDBJ databases">
        <authorList>
            <person name="Devillers H."/>
        </authorList>
    </citation>
    <scope>NUCLEOTIDE SEQUENCE [LARGE SCALE GENOMIC DNA]</scope>
</reference>
<dbReference type="GO" id="GO:0030170">
    <property type="term" value="F:pyridoxal phosphate binding"/>
    <property type="evidence" value="ECO:0007669"/>
    <property type="project" value="TreeGrafter"/>
</dbReference>
<sequence>MSLDREEPNYFGAGPAQLPTPVLQQAAKDLINYKGIGLGVGEISHRSGDAAEVIESTKANLRKLLNVPETHEVFFMQGGGTTGFSSLATNLAAAHVGKTGSAGTAGYLVTGSWSAKALEEAQRLGVESEVLFNAKDYNNGKFGAIPPESAWAEKLKAKDYSYVYLCENETVHGVEWPQLPKALVDSGIEIVADLSSDILSRAIDVSQYGVIMAGAQKNIGLAGLTLYIIKKSILQDISSASLDQLRQVGVPITPIAFEYPTVVKNNSAYNTIPIFTLHIVDLVLRHISEKGGLAAQQKENEAKAQLLYSALDKHSDFYNIPVSKDCRSRMNVVFTLKKEGLDKKFLDEAAERKLTGLKGHRSVGGFRASLYNAVSLDSTKKLVQFVDEFATQNA</sequence>
<dbReference type="InterPro" id="IPR000192">
    <property type="entry name" value="Aminotrans_V_dom"/>
</dbReference>
<keyword evidence="15" id="KW-1185">Reference proteome</keyword>
<keyword evidence="5 12" id="KW-0028">Amino-acid biosynthesis</keyword>
<dbReference type="PANTHER" id="PTHR43247">
    <property type="entry name" value="PHOSPHOSERINE AMINOTRANSFERASE"/>
    <property type="match status" value="1"/>
</dbReference>
<dbReference type="Pfam" id="PF00266">
    <property type="entry name" value="Aminotran_5"/>
    <property type="match status" value="1"/>
</dbReference>
<comment type="cofactor">
    <cofactor evidence="1 11">
        <name>pyridoxal 5'-phosphate</name>
        <dbReference type="ChEBI" id="CHEBI:597326"/>
    </cofactor>
</comment>
<evidence type="ECO:0000256" key="2">
    <source>
        <dbReference type="ARBA" id="ARBA00005099"/>
    </source>
</evidence>
<evidence type="ECO:0000256" key="5">
    <source>
        <dbReference type="ARBA" id="ARBA00022605"/>
    </source>
</evidence>
<evidence type="ECO:0000313" key="15">
    <source>
        <dbReference type="Proteomes" id="UP000236544"/>
    </source>
</evidence>
<evidence type="ECO:0000256" key="8">
    <source>
        <dbReference type="ARBA" id="ARBA00023299"/>
    </source>
</evidence>
<name>A0A0P1KRH2_9SACH</name>
<dbReference type="HAMAP" id="MF_00160">
    <property type="entry name" value="SerC_aminotrans_5"/>
    <property type="match status" value="1"/>
</dbReference>
<dbReference type="EC" id="2.6.1.52" evidence="12"/>
<organism evidence="14 15">
    <name type="scientific">Lachancea quebecensis</name>
    <dbReference type="NCBI Taxonomy" id="1654605"/>
    <lineage>
        <taxon>Eukaryota</taxon>
        <taxon>Fungi</taxon>
        <taxon>Dikarya</taxon>
        <taxon>Ascomycota</taxon>
        <taxon>Saccharomycotina</taxon>
        <taxon>Saccharomycetes</taxon>
        <taxon>Saccharomycetales</taxon>
        <taxon>Saccharomycetaceae</taxon>
        <taxon>Lachancea</taxon>
    </lineage>
</organism>
<protein>
    <recommendedName>
        <fullName evidence="12">Phosphoserine aminotransferase</fullName>
        <ecNumber evidence="12">2.6.1.52</ecNumber>
    </recommendedName>
</protein>
<evidence type="ECO:0000256" key="4">
    <source>
        <dbReference type="ARBA" id="ARBA00022576"/>
    </source>
</evidence>
<dbReference type="EMBL" id="LN890530">
    <property type="protein sequence ID" value="CUS22588.1"/>
    <property type="molecule type" value="Genomic_DNA"/>
</dbReference>
<dbReference type="SUPFAM" id="SSF53383">
    <property type="entry name" value="PLP-dependent transferases"/>
    <property type="match status" value="1"/>
</dbReference>
<gene>
    <name evidence="14" type="ORF">LAQU0_S06e01442g</name>
</gene>
<comment type="catalytic activity">
    <reaction evidence="10 12">
        <text>O-phospho-L-serine + 2-oxoglutarate = 3-phosphooxypyruvate + L-glutamate</text>
        <dbReference type="Rhea" id="RHEA:14329"/>
        <dbReference type="ChEBI" id="CHEBI:16810"/>
        <dbReference type="ChEBI" id="CHEBI:18110"/>
        <dbReference type="ChEBI" id="CHEBI:29985"/>
        <dbReference type="ChEBI" id="CHEBI:57524"/>
        <dbReference type="EC" id="2.6.1.52"/>
    </reaction>
</comment>
<dbReference type="InterPro" id="IPR015421">
    <property type="entry name" value="PyrdxlP-dep_Trfase_major"/>
</dbReference>
<proteinExistence type="inferred from homology"/>
<dbReference type="PROSITE" id="PS00595">
    <property type="entry name" value="AA_TRANSFER_CLASS_5"/>
    <property type="match status" value="1"/>
</dbReference>
<evidence type="ECO:0000256" key="7">
    <source>
        <dbReference type="ARBA" id="ARBA00022898"/>
    </source>
</evidence>
<evidence type="ECO:0000256" key="1">
    <source>
        <dbReference type="ARBA" id="ARBA00001933"/>
    </source>
</evidence>
<dbReference type="InterPro" id="IPR020578">
    <property type="entry name" value="Aminotrans_V_PyrdxlP_BS"/>
</dbReference>
<comment type="pathway">
    <text evidence="2 12">Amino-acid biosynthesis; L-serine biosynthesis; L-serine from 3-phospho-D-glycerate: step 2/3.</text>
</comment>
<dbReference type="NCBIfam" id="TIGR01364">
    <property type="entry name" value="serC_1"/>
    <property type="match status" value="1"/>
</dbReference>
<dbReference type="UniPathway" id="UPA00135">
    <property type="reaction ID" value="UER00197"/>
</dbReference>
<evidence type="ECO:0000256" key="9">
    <source>
        <dbReference type="ARBA" id="ARBA00047630"/>
    </source>
</evidence>
<comment type="similarity">
    <text evidence="3">Belongs to the class-V pyridoxal-phosphate-dependent aminotransferase family. SerC subfamily.</text>
</comment>
<keyword evidence="8 12" id="KW-0718">Serine biosynthesis</keyword>
<dbReference type="GO" id="GO:0006564">
    <property type="term" value="P:L-serine biosynthetic process"/>
    <property type="evidence" value="ECO:0007669"/>
    <property type="project" value="UniProtKB-KW"/>
</dbReference>
<dbReference type="InterPro" id="IPR022278">
    <property type="entry name" value="Pser_aminoTfrase"/>
</dbReference>
<feature type="domain" description="Aminotransferase class V" evidence="13">
    <location>
        <begin position="11"/>
        <end position="375"/>
    </location>
</feature>
<evidence type="ECO:0000313" key="14">
    <source>
        <dbReference type="EMBL" id="CUS22588.1"/>
    </source>
</evidence>
<evidence type="ECO:0000259" key="13">
    <source>
        <dbReference type="Pfam" id="PF00266"/>
    </source>
</evidence>
<dbReference type="AlphaFoldDB" id="A0A0P1KRH2"/>
<dbReference type="OrthoDB" id="1703350at2759"/>
<dbReference type="FunFam" id="3.90.1150.10:FF:000006">
    <property type="entry name" value="Phosphoserine aminotransferase"/>
    <property type="match status" value="1"/>
</dbReference>
<dbReference type="InterPro" id="IPR015424">
    <property type="entry name" value="PyrdxlP-dep_Trfase"/>
</dbReference>
<accession>A0A0P1KRH2</accession>
<evidence type="ECO:0000256" key="6">
    <source>
        <dbReference type="ARBA" id="ARBA00022679"/>
    </source>
</evidence>
<comment type="catalytic activity">
    <reaction evidence="9">
        <text>4-(phosphooxy)-L-threonine + 2-oxoglutarate = (R)-3-hydroxy-2-oxo-4-phosphooxybutanoate + L-glutamate</text>
        <dbReference type="Rhea" id="RHEA:16573"/>
        <dbReference type="ChEBI" id="CHEBI:16810"/>
        <dbReference type="ChEBI" id="CHEBI:29985"/>
        <dbReference type="ChEBI" id="CHEBI:58452"/>
        <dbReference type="ChEBI" id="CHEBI:58538"/>
        <dbReference type="EC" id="2.6.1.52"/>
    </reaction>
</comment>
<evidence type="ECO:0000256" key="3">
    <source>
        <dbReference type="ARBA" id="ARBA00006904"/>
    </source>
</evidence>
<keyword evidence="4 12" id="KW-0032">Aminotransferase</keyword>
<dbReference type="FunFam" id="3.40.640.10:FF:000082">
    <property type="entry name" value="Phosphoserine aminotransferase"/>
    <property type="match status" value="1"/>
</dbReference>
<dbReference type="GO" id="GO:0004648">
    <property type="term" value="F:O-phospho-L-serine:2-oxoglutarate aminotransferase activity"/>
    <property type="evidence" value="ECO:0007669"/>
    <property type="project" value="UniProtKB-EC"/>
</dbReference>
<keyword evidence="7" id="KW-0663">Pyridoxal phosphate</keyword>
<evidence type="ECO:0000256" key="10">
    <source>
        <dbReference type="ARBA" id="ARBA00049007"/>
    </source>
</evidence>
<dbReference type="PANTHER" id="PTHR43247:SF1">
    <property type="entry name" value="PHOSPHOSERINE AMINOTRANSFERASE"/>
    <property type="match status" value="1"/>
</dbReference>
<dbReference type="PIRSF" id="PIRSF000525">
    <property type="entry name" value="SerC"/>
    <property type="match status" value="1"/>
</dbReference>
<dbReference type="Proteomes" id="UP000236544">
    <property type="component" value="Unassembled WGS sequence"/>
</dbReference>
<evidence type="ECO:0000256" key="11">
    <source>
        <dbReference type="RuleBase" id="RU004504"/>
    </source>
</evidence>